<evidence type="ECO:0000256" key="1">
    <source>
        <dbReference type="SAM" id="Coils"/>
    </source>
</evidence>
<feature type="transmembrane region" description="Helical" evidence="3">
    <location>
        <begin position="226"/>
        <end position="250"/>
    </location>
</feature>
<evidence type="ECO:0000313" key="5">
    <source>
        <dbReference type="Proteomes" id="UP000011116"/>
    </source>
</evidence>
<dbReference type="EnsemblPlants" id="HORVU.MOREX.r3.5HG0518340.1">
    <property type="protein sequence ID" value="HORVU.MOREX.r3.5HG0518340.1.CDS1"/>
    <property type="gene ID" value="HORVU.MOREX.r3.5HG0518340"/>
</dbReference>
<feature type="transmembrane region" description="Helical" evidence="3">
    <location>
        <begin position="12"/>
        <end position="33"/>
    </location>
</feature>
<dbReference type="SMR" id="A0A8I6XTG7"/>
<reference evidence="4" key="2">
    <citation type="submission" date="2020-10" db="EMBL/GenBank/DDBJ databases">
        <authorList>
            <person name="Scholz U."/>
            <person name="Mascher M."/>
            <person name="Fiebig A."/>
        </authorList>
    </citation>
    <scope>NUCLEOTIDE SEQUENCE [LARGE SCALE GENOMIC DNA]</scope>
    <source>
        <strain evidence="4">cv. Morex</strain>
    </source>
</reference>
<reference evidence="5" key="1">
    <citation type="journal article" date="2012" name="Nature">
        <title>A physical, genetic and functional sequence assembly of the barley genome.</title>
        <authorList>
            <consortium name="The International Barley Genome Sequencing Consortium"/>
            <person name="Mayer K.F."/>
            <person name="Waugh R."/>
            <person name="Brown J.W."/>
            <person name="Schulman A."/>
            <person name="Langridge P."/>
            <person name="Platzer M."/>
            <person name="Fincher G.B."/>
            <person name="Muehlbauer G.J."/>
            <person name="Sato K."/>
            <person name="Close T.J."/>
            <person name="Wise R.P."/>
            <person name="Stein N."/>
        </authorList>
    </citation>
    <scope>NUCLEOTIDE SEQUENCE [LARGE SCALE GENOMIC DNA]</scope>
    <source>
        <strain evidence="5">cv. Morex</strain>
    </source>
</reference>
<dbReference type="Gramene" id="HORVU.MOREX.r2.5HG0430780.1">
    <property type="protein sequence ID" value="HORVU.MOREX.r2.5HG0430780.1.CDS.1"/>
    <property type="gene ID" value="HORVU.MOREX.r2.5HG0430780"/>
</dbReference>
<reference evidence="4" key="3">
    <citation type="submission" date="2022-01" db="UniProtKB">
        <authorList>
            <consortium name="EnsemblPlants"/>
        </authorList>
    </citation>
    <scope>IDENTIFICATION</scope>
    <source>
        <strain evidence="4">subsp. vulgare</strain>
    </source>
</reference>
<keyword evidence="5" id="KW-1185">Reference proteome</keyword>
<feature type="transmembrane region" description="Helical" evidence="3">
    <location>
        <begin position="67"/>
        <end position="90"/>
    </location>
</feature>
<feature type="coiled-coil region" evidence="1">
    <location>
        <begin position="101"/>
        <end position="128"/>
    </location>
</feature>
<keyword evidence="1" id="KW-0175">Coiled coil</keyword>
<evidence type="ECO:0000256" key="2">
    <source>
        <dbReference type="SAM" id="MobiDB-lite"/>
    </source>
</evidence>
<evidence type="ECO:0000313" key="4">
    <source>
        <dbReference type="EnsemblPlants" id="HORVU.MOREX.r3.5HG0518340.1.CDS1"/>
    </source>
</evidence>
<evidence type="ECO:0000256" key="3">
    <source>
        <dbReference type="SAM" id="Phobius"/>
    </source>
</evidence>
<name>A0A8I6XTG7_HORVV</name>
<proteinExistence type="predicted"/>
<accession>A0A8I6XTG7</accession>
<feature type="transmembrane region" description="Helical" evidence="3">
    <location>
        <begin position="189"/>
        <end position="214"/>
    </location>
</feature>
<dbReference type="Proteomes" id="UP000011116">
    <property type="component" value="Chromosome 5H"/>
</dbReference>
<dbReference type="Gramene" id="HORVU.MOREX.r3.5HG0518340.1">
    <property type="protein sequence ID" value="HORVU.MOREX.r3.5HG0518340.1.CDS1"/>
    <property type="gene ID" value="HORVU.MOREX.r3.5HG0518340"/>
</dbReference>
<keyword evidence="3" id="KW-0472">Membrane</keyword>
<feature type="region of interest" description="Disordered" evidence="2">
    <location>
        <begin position="37"/>
        <end position="57"/>
    </location>
</feature>
<keyword evidence="3" id="KW-0812">Transmembrane</keyword>
<keyword evidence="3" id="KW-1133">Transmembrane helix</keyword>
<sequence length="255" mass="28129">MNALSARKCSEFFCGFVVAAFAVYALVIAISTFNTSSSSTASTCAAPPPASPSDGCDKDKMRNDISMLVRCLVSAQTCSLLLIFFVRAILESAQAAHDRVAKDEDAAHKAANDELNVANEKLLTLRRRLDGCSEKVRQRLEDGERWAALAIEQQLEKNLVAEVDLARQHSDRTKPKEGMDRITGPWRTAVRVSFFLSVFFSQVAAVIAGFAFYYSLKIEENCKFGGFVEIIAFSCAFICSLSFHVFFAWVSITGY</sequence>
<protein>
    <submittedName>
        <fullName evidence="4">Uncharacterized protein</fullName>
    </submittedName>
</protein>
<organism evidence="4 5">
    <name type="scientific">Hordeum vulgare subsp. vulgare</name>
    <name type="common">Domesticated barley</name>
    <dbReference type="NCBI Taxonomy" id="112509"/>
    <lineage>
        <taxon>Eukaryota</taxon>
        <taxon>Viridiplantae</taxon>
        <taxon>Streptophyta</taxon>
        <taxon>Embryophyta</taxon>
        <taxon>Tracheophyta</taxon>
        <taxon>Spermatophyta</taxon>
        <taxon>Magnoliopsida</taxon>
        <taxon>Liliopsida</taxon>
        <taxon>Poales</taxon>
        <taxon>Poaceae</taxon>
        <taxon>BOP clade</taxon>
        <taxon>Pooideae</taxon>
        <taxon>Triticodae</taxon>
        <taxon>Triticeae</taxon>
        <taxon>Hordeinae</taxon>
        <taxon>Hordeum</taxon>
    </lineage>
</organism>
<dbReference type="AlphaFoldDB" id="A0A8I6XTG7"/>